<accession>Q4RW53</accession>
<protein>
    <submittedName>
        <fullName evidence="2">(spotted green pufferfish) hypothetical protein</fullName>
    </submittedName>
</protein>
<dbReference type="KEGG" id="tng:GSTEN00028025G001"/>
<gene>
    <name evidence="2" type="ORF">GSTENG00028025001</name>
</gene>
<comment type="caution">
    <text evidence="2">The sequence shown here is derived from an EMBL/GenBank/DDBJ whole genome shotgun (WGS) entry which is preliminary data.</text>
</comment>
<name>Q4RW53_TETNG</name>
<organism evidence="2">
    <name type="scientific">Tetraodon nigroviridis</name>
    <name type="common">Spotted green pufferfish</name>
    <name type="synonym">Chelonodon nigroviridis</name>
    <dbReference type="NCBI Taxonomy" id="99883"/>
    <lineage>
        <taxon>Eukaryota</taxon>
        <taxon>Metazoa</taxon>
        <taxon>Chordata</taxon>
        <taxon>Craniata</taxon>
        <taxon>Vertebrata</taxon>
        <taxon>Euteleostomi</taxon>
        <taxon>Actinopterygii</taxon>
        <taxon>Neopterygii</taxon>
        <taxon>Teleostei</taxon>
        <taxon>Neoteleostei</taxon>
        <taxon>Acanthomorphata</taxon>
        <taxon>Eupercaria</taxon>
        <taxon>Tetraodontiformes</taxon>
        <taxon>Tetradontoidea</taxon>
        <taxon>Tetraodontidae</taxon>
        <taxon>Tetraodon</taxon>
    </lineage>
</organism>
<reference evidence="2" key="2">
    <citation type="submission" date="2004-02" db="EMBL/GenBank/DDBJ databases">
        <authorList>
            <consortium name="Genoscope"/>
            <consortium name="Whitehead Institute Centre for Genome Research"/>
        </authorList>
    </citation>
    <scope>NUCLEOTIDE SEQUENCE</scope>
</reference>
<evidence type="ECO:0000256" key="1">
    <source>
        <dbReference type="SAM" id="MobiDB-lite"/>
    </source>
</evidence>
<dbReference type="EMBL" id="CAAE01014991">
    <property type="protein sequence ID" value="CAG07379.1"/>
    <property type="molecule type" value="Genomic_DNA"/>
</dbReference>
<evidence type="ECO:0000313" key="2">
    <source>
        <dbReference type="EMBL" id="CAG07379.1"/>
    </source>
</evidence>
<sequence>MEEEVLKASWSTLSAAGLELQRCLYMILAKQQTSACRLFDQVLEKMPGGNGNKPRKDASPEMQMLISETKDLGREK</sequence>
<feature type="region of interest" description="Disordered" evidence="1">
    <location>
        <begin position="45"/>
        <end position="76"/>
    </location>
</feature>
<proteinExistence type="predicted"/>
<reference evidence="2" key="1">
    <citation type="journal article" date="2004" name="Nature">
        <title>Genome duplication in the teleost fish Tetraodon nigroviridis reveals the early vertebrate proto-karyotype.</title>
        <authorList>
            <person name="Jaillon O."/>
            <person name="Aury J.-M."/>
            <person name="Brunet F."/>
            <person name="Petit J.-L."/>
            <person name="Stange-Thomann N."/>
            <person name="Mauceli E."/>
            <person name="Bouneau L."/>
            <person name="Fischer C."/>
            <person name="Ozouf-Costaz C."/>
            <person name="Bernot A."/>
            <person name="Nicaud S."/>
            <person name="Jaffe D."/>
            <person name="Fisher S."/>
            <person name="Lutfalla G."/>
            <person name="Dossat C."/>
            <person name="Segurens B."/>
            <person name="Dasilva C."/>
            <person name="Salanoubat M."/>
            <person name="Levy M."/>
            <person name="Boudet N."/>
            <person name="Castellano S."/>
            <person name="Anthouard V."/>
            <person name="Jubin C."/>
            <person name="Castelli V."/>
            <person name="Katinka M."/>
            <person name="Vacherie B."/>
            <person name="Biemont C."/>
            <person name="Skalli Z."/>
            <person name="Cattolico L."/>
            <person name="Poulain J."/>
            <person name="De Berardinis V."/>
            <person name="Cruaud C."/>
            <person name="Duprat S."/>
            <person name="Brottier P."/>
            <person name="Coutanceau J.-P."/>
            <person name="Gouzy J."/>
            <person name="Parra G."/>
            <person name="Lardier G."/>
            <person name="Chapple C."/>
            <person name="McKernan K.J."/>
            <person name="McEwan P."/>
            <person name="Bosak S."/>
            <person name="Kellis M."/>
            <person name="Volff J.-N."/>
            <person name="Guigo R."/>
            <person name="Zody M.C."/>
            <person name="Mesirov J."/>
            <person name="Lindblad-Toh K."/>
            <person name="Birren B."/>
            <person name="Nusbaum C."/>
            <person name="Kahn D."/>
            <person name="Robinson-Rechavi M."/>
            <person name="Laudet V."/>
            <person name="Schachter V."/>
            <person name="Quetier F."/>
            <person name="Saurin W."/>
            <person name="Scarpelli C."/>
            <person name="Wincker P."/>
            <person name="Lander E.S."/>
            <person name="Weissenbach J."/>
            <person name="Roest Crollius H."/>
        </authorList>
    </citation>
    <scope>NUCLEOTIDE SEQUENCE [LARGE SCALE GENOMIC DNA]</scope>
</reference>
<dbReference type="AlphaFoldDB" id="Q4RW53"/>